<evidence type="ECO:0000313" key="2">
    <source>
        <dbReference type="Proteomes" id="UP000050852"/>
    </source>
</evidence>
<comment type="caution">
    <text evidence="1">The sequence shown here is derived from an EMBL/GenBank/DDBJ whole genome shotgun (WGS) entry which is preliminary data.</text>
</comment>
<dbReference type="EMBL" id="JYLN01000016">
    <property type="protein sequence ID" value="KRP68626.1"/>
    <property type="molecule type" value="Genomic_DNA"/>
</dbReference>
<dbReference type="OrthoDB" id="6891635at2"/>
<reference evidence="1 2" key="1">
    <citation type="submission" date="2015-02" db="EMBL/GenBank/DDBJ databases">
        <title>Two Pseudomonas sp. nov., isolated from raw milk.</title>
        <authorList>
            <person name="Wenning M."/>
            <person name="von Neubeck M."/>
            <person name="Huptas C."/>
            <person name="Scherer S."/>
        </authorList>
    </citation>
    <scope>NUCLEOTIDE SEQUENCE [LARGE SCALE GENOMIC DNA]</scope>
    <source>
        <strain evidence="1 2">DSM 29164</strain>
    </source>
</reference>
<protein>
    <submittedName>
        <fullName evidence="1">Uncharacterized protein</fullName>
    </submittedName>
</protein>
<dbReference type="PATRIC" id="fig|1615673.3.peg.708"/>
<accession>A0A0R3A686</accession>
<dbReference type="RefSeq" id="WP_057704539.1">
    <property type="nucleotide sequence ID" value="NZ_JYLN01000016.1"/>
</dbReference>
<name>A0A0R3A686_9PSED</name>
<gene>
    <name evidence="1" type="ORF">TX23_25470</name>
</gene>
<dbReference type="AlphaFoldDB" id="A0A0R3A686"/>
<evidence type="ECO:0000313" key="1">
    <source>
        <dbReference type="EMBL" id="KRP68626.1"/>
    </source>
</evidence>
<dbReference type="Proteomes" id="UP000050852">
    <property type="component" value="Unassembled WGS sequence"/>
</dbReference>
<organism evidence="1 2">
    <name type="scientific">Pseudomonas paralactis</name>
    <dbReference type="NCBI Taxonomy" id="1615673"/>
    <lineage>
        <taxon>Bacteria</taxon>
        <taxon>Pseudomonadati</taxon>
        <taxon>Pseudomonadota</taxon>
        <taxon>Gammaproteobacteria</taxon>
        <taxon>Pseudomonadales</taxon>
        <taxon>Pseudomonadaceae</taxon>
        <taxon>Pseudomonas</taxon>
    </lineage>
</organism>
<proteinExistence type="predicted"/>
<sequence length="241" mass="26972">MTLLELKTAWLAKWRLILDDGLSRMDNPEAHRSMCRWETKGMLEAGVIDQMEKMEMDELADAAYWHAVEELATDVEGYMFGGHYDVVRRAGSECIGQIMSNTYYSVTGPGACGFDGKVVGTNRDRRLEFRNSNKAWAIEGLLLIAPSGELYDLVQTAQVINGKVYPIICDADTYRAVVDCAQVALEEHDFESYRKARPLLQCAQFTKCAACLDQFVLREDCLKCSGQGFLSRNPNQPSSSA</sequence>